<evidence type="ECO:0000256" key="2">
    <source>
        <dbReference type="ARBA" id="ARBA00023002"/>
    </source>
</evidence>
<evidence type="ECO:0000256" key="5">
    <source>
        <dbReference type="ARBA" id="ARBA00060518"/>
    </source>
</evidence>
<dbReference type="PRINTS" id="PR00081">
    <property type="entry name" value="GDHRDH"/>
</dbReference>
<accession>A0A6G6J3C6</accession>
<comment type="pathway">
    <text evidence="5">Aromatic compound metabolism; p-cumate degradation; acetaldehyde and pyruvate from p-cumate: step 2/7.</text>
</comment>
<dbReference type="RefSeq" id="WP_024764212.1">
    <property type="nucleotide sequence ID" value="NZ_CP049140.1"/>
</dbReference>
<gene>
    <name evidence="9" type="ORF">G5B91_27590</name>
</gene>
<dbReference type="FunFam" id="3.40.50.720:FF:000173">
    <property type="entry name" value="3-oxoacyl-[acyl-carrier protein] reductase"/>
    <property type="match status" value="1"/>
</dbReference>
<evidence type="ECO:0000256" key="7">
    <source>
        <dbReference type="ARBA" id="ARBA00073443"/>
    </source>
</evidence>
<protein>
    <recommendedName>
        <fullName evidence="7">2,3-dihydroxy-2,3-dihydro-p-cumate dehydrogenase</fullName>
        <ecNumber evidence="6">1.3.1.58</ecNumber>
    </recommendedName>
    <alternativeName>
        <fullName evidence="3">Biphenyl-2,3-dihydro-2,3-diol dehydrogenase</fullName>
    </alternativeName>
</protein>
<dbReference type="PANTHER" id="PTHR42760:SF40">
    <property type="entry name" value="3-OXOACYL-[ACYL-CARRIER-PROTEIN] REDUCTASE, CHLOROPLASTIC"/>
    <property type="match status" value="1"/>
</dbReference>
<dbReference type="InterPro" id="IPR020904">
    <property type="entry name" value="Sc_DH/Rdtase_CS"/>
</dbReference>
<dbReference type="InterPro" id="IPR002347">
    <property type="entry name" value="SDR_fam"/>
</dbReference>
<dbReference type="SMART" id="SM00822">
    <property type="entry name" value="PKS_KR"/>
    <property type="match status" value="1"/>
</dbReference>
<sequence length="261" mass="27369">MTNSIRNPMSLAGRSIIITGAGQGIGLGIARLVIELGGNVAAVDLNAEALQGAAAELGERYLPLAGNVADAPFVDQAVAAAVKRFGAVHGLVNNAGIGRPAMIEKMTLEQWQLVMDVHLTGSFLFTQAVGRHLIERAKTGDSAPGSVVFISSDAGRRGSLGQINYSAAKSGMFGMAMTAAREWAKYGVRSNAVCFGMVETAMTEKVRTDPRFLDTYLQQIALGRFASPEEVSVPVCFLLSEGASYITGQVLSVNGGYTIAV</sequence>
<evidence type="ECO:0000256" key="4">
    <source>
        <dbReference type="ARBA" id="ARBA00050226"/>
    </source>
</evidence>
<dbReference type="GO" id="GO:0018511">
    <property type="term" value="F:2,3-dihydroxy-2,3-dihydro-p-cumate dehydrogenase activity"/>
    <property type="evidence" value="ECO:0007669"/>
    <property type="project" value="UniProtKB-EC"/>
</dbReference>
<reference evidence="9 10" key="1">
    <citation type="submission" date="2020-02" db="EMBL/GenBank/DDBJ databases">
        <title>Integrative conjugative elements (ICEs) and plasmids drive adaptation of Pseudomonas nitroreducens strain HBP1 to wastewater environment.</title>
        <authorList>
            <person name="Sentchilo V."/>
            <person name="Carraro N."/>
            <person name="Bertelli C."/>
            <person name="van der Meer J.R."/>
        </authorList>
    </citation>
    <scope>NUCLEOTIDE SEQUENCE [LARGE SCALE GENOMIC DNA]</scope>
    <source>
        <strain evidence="9 10">HBP1</strain>
    </source>
</reference>
<dbReference type="Proteomes" id="UP000501063">
    <property type="component" value="Chromosome"/>
</dbReference>
<dbReference type="Pfam" id="PF13561">
    <property type="entry name" value="adh_short_C2"/>
    <property type="match status" value="1"/>
</dbReference>
<feature type="domain" description="Ketoreductase" evidence="8">
    <location>
        <begin position="14"/>
        <end position="201"/>
    </location>
</feature>
<dbReference type="GO" id="GO:0016616">
    <property type="term" value="F:oxidoreductase activity, acting on the CH-OH group of donors, NAD or NADP as acceptor"/>
    <property type="evidence" value="ECO:0007669"/>
    <property type="project" value="TreeGrafter"/>
</dbReference>
<dbReference type="SUPFAM" id="SSF51735">
    <property type="entry name" value="NAD(P)-binding Rossmann-fold domains"/>
    <property type="match status" value="1"/>
</dbReference>
<name>A0A6G6J3C6_PSENT</name>
<dbReference type="GO" id="GO:0030497">
    <property type="term" value="P:fatty acid elongation"/>
    <property type="evidence" value="ECO:0007669"/>
    <property type="project" value="TreeGrafter"/>
</dbReference>
<dbReference type="EC" id="1.3.1.58" evidence="6"/>
<evidence type="ECO:0000256" key="3">
    <source>
        <dbReference type="ARBA" id="ARBA00042907"/>
    </source>
</evidence>
<evidence type="ECO:0000259" key="8">
    <source>
        <dbReference type="SMART" id="SM00822"/>
    </source>
</evidence>
<comment type="similarity">
    <text evidence="1">Belongs to the short-chain dehydrogenases/reductases (SDR) family.</text>
</comment>
<dbReference type="KEGG" id="pnt:G5B91_27590"/>
<proteinExistence type="inferred from homology"/>
<keyword evidence="2" id="KW-0560">Oxidoreductase</keyword>
<dbReference type="Gene3D" id="3.40.50.720">
    <property type="entry name" value="NAD(P)-binding Rossmann-like Domain"/>
    <property type="match status" value="1"/>
</dbReference>
<evidence type="ECO:0000256" key="6">
    <source>
        <dbReference type="ARBA" id="ARBA00066455"/>
    </source>
</evidence>
<dbReference type="EMBL" id="CP049140">
    <property type="protein sequence ID" value="QIE89819.1"/>
    <property type="molecule type" value="Genomic_DNA"/>
</dbReference>
<comment type="catalytic activity">
    <reaction evidence="4">
        <text>(2R,3S)-2,3-dihydroxy-2,3-dihydro-p-cumate + NAD(+) = 2,3-dihydroxy-p-cumate + NADH + H(+)</text>
        <dbReference type="Rhea" id="RHEA:23772"/>
        <dbReference type="ChEBI" id="CHEBI:15378"/>
        <dbReference type="ChEBI" id="CHEBI:36647"/>
        <dbReference type="ChEBI" id="CHEBI:57540"/>
        <dbReference type="ChEBI" id="CHEBI:57945"/>
        <dbReference type="ChEBI" id="CHEBI:58420"/>
        <dbReference type="EC" id="1.3.1.58"/>
    </reaction>
</comment>
<dbReference type="PANTHER" id="PTHR42760">
    <property type="entry name" value="SHORT-CHAIN DEHYDROGENASES/REDUCTASES FAMILY MEMBER"/>
    <property type="match status" value="1"/>
</dbReference>
<dbReference type="InterPro" id="IPR057326">
    <property type="entry name" value="KR_dom"/>
</dbReference>
<dbReference type="PRINTS" id="PR00080">
    <property type="entry name" value="SDRFAMILY"/>
</dbReference>
<dbReference type="PROSITE" id="PS00061">
    <property type="entry name" value="ADH_SHORT"/>
    <property type="match status" value="1"/>
</dbReference>
<evidence type="ECO:0000313" key="9">
    <source>
        <dbReference type="EMBL" id="QIE89819.1"/>
    </source>
</evidence>
<dbReference type="AlphaFoldDB" id="A0A6G6J3C6"/>
<evidence type="ECO:0000313" key="10">
    <source>
        <dbReference type="Proteomes" id="UP000501063"/>
    </source>
</evidence>
<dbReference type="InterPro" id="IPR036291">
    <property type="entry name" value="NAD(P)-bd_dom_sf"/>
</dbReference>
<organism evidence="9 10">
    <name type="scientific">Pseudomonas nitroreducens</name>
    <dbReference type="NCBI Taxonomy" id="46680"/>
    <lineage>
        <taxon>Bacteria</taxon>
        <taxon>Pseudomonadati</taxon>
        <taxon>Pseudomonadota</taxon>
        <taxon>Gammaproteobacteria</taxon>
        <taxon>Pseudomonadales</taxon>
        <taxon>Pseudomonadaceae</taxon>
        <taxon>Pseudomonas</taxon>
    </lineage>
</organism>
<evidence type="ECO:0000256" key="1">
    <source>
        <dbReference type="ARBA" id="ARBA00006484"/>
    </source>
</evidence>